<feature type="signal peptide" evidence="1">
    <location>
        <begin position="1"/>
        <end position="34"/>
    </location>
</feature>
<keyword evidence="3" id="KW-1185">Reference proteome</keyword>
<dbReference type="PANTHER" id="PTHR48098">
    <property type="entry name" value="ENTEROCHELIN ESTERASE-RELATED"/>
    <property type="match status" value="1"/>
</dbReference>
<dbReference type="InterPro" id="IPR014756">
    <property type="entry name" value="Ig_E-set"/>
</dbReference>
<dbReference type="RefSeq" id="WP_211290069.1">
    <property type="nucleotide sequence ID" value="NZ_PGFJ01000002.1"/>
</dbReference>
<gene>
    <name evidence="2" type="ORF">CLV57_2204</name>
</gene>
<dbReference type="CDD" id="cd11294">
    <property type="entry name" value="E_set_Esterase_like_N"/>
    <property type="match status" value="1"/>
</dbReference>
<dbReference type="PANTHER" id="PTHR48098:SF1">
    <property type="entry name" value="DIACYLGLYCEROL ACYLTRANSFERASE_MYCOLYLTRANSFERASE AG85A"/>
    <property type="match status" value="1"/>
</dbReference>
<dbReference type="GO" id="GO:0016747">
    <property type="term" value="F:acyltransferase activity, transferring groups other than amino-acyl groups"/>
    <property type="evidence" value="ECO:0007669"/>
    <property type="project" value="TreeGrafter"/>
</dbReference>
<dbReference type="Pfam" id="PF00756">
    <property type="entry name" value="Esterase"/>
    <property type="match status" value="1"/>
</dbReference>
<protein>
    <submittedName>
        <fullName evidence="2">Enterochelin esterase family protein</fullName>
    </submittedName>
</protein>
<name>A0A2H9VL67_9SPHI</name>
<proteinExistence type="predicted"/>
<reference evidence="2 3" key="1">
    <citation type="submission" date="2017-11" db="EMBL/GenBank/DDBJ databases">
        <title>Genomic Encyclopedia of Archaeal and Bacterial Type Strains, Phase II (KMG-II): From Individual Species to Whole Genera.</title>
        <authorList>
            <person name="Goeker M."/>
        </authorList>
    </citation>
    <scope>NUCLEOTIDE SEQUENCE [LARGE SCALE GENOMIC DNA]</scope>
    <source>
        <strain evidence="2 3">DSM 28175</strain>
    </source>
</reference>
<organism evidence="2 3">
    <name type="scientific">Mucilaginibacter auburnensis</name>
    <dbReference type="NCBI Taxonomy" id="1457233"/>
    <lineage>
        <taxon>Bacteria</taxon>
        <taxon>Pseudomonadati</taxon>
        <taxon>Bacteroidota</taxon>
        <taxon>Sphingobacteriia</taxon>
        <taxon>Sphingobacteriales</taxon>
        <taxon>Sphingobacteriaceae</taxon>
        <taxon>Mucilaginibacter</taxon>
    </lineage>
</organism>
<dbReference type="AlphaFoldDB" id="A0A2H9VL67"/>
<keyword evidence="1" id="KW-0732">Signal</keyword>
<dbReference type="InterPro" id="IPR050583">
    <property type="entry name" value="Mycobacterial_A85_antigen"/>
</dbReference>
<dbReference type="SUPFAM" id="SSF53474">
    <property type="entry name" value="alpha/beta-Hydrolases"/>
    <property type="match status" value="1"/>
</dbReference>
<dbReference type="InterPro" id="IPR029058">
    <property type="entry name" value="AB_hydrolase_fold"/>
</dbReference>
<dbReference type="EMBL" id="PGFJ01000002">
    <property type="protein sequence ID" value="PJJ79080.1"/>
    <property type="molecule type" value="Genomic_DNA"/>
</dbReference>
<feature type="chain" id="PRO_5014152667" evidence="1">
    <location>
        <begin position="35"/>
        <end position="387"/>
    </location>
</feature>
<evidence type="ECO:0000256" key="1">
    <source>
        <dbReference type="SAM" id="SignalP"/>
    </source>
</evidence>
<dbReference type="InterPro" id="IPR000801">
    <property type="entry name" value="Esterase-like"/>
</dbReference>
<evidence type="ECO:0000313" key="3">
    <source>
        <dbReference type="Proteomes" id="UP000242687"/>
    </source>
</evidence>
<sequence>MMNFKSPIKYLSGSSSILAALLFASTISTSSVKAQGGFGAPVFASNEVSKDNMVTLRFNAPKANDVKVSTQMAKTPLQMKKNDKGVWEVTFGPVKPDMYPYAFVVDGIQVADPNNSNIFPNEGFQNSIMDVQGSAPLVHAIRNVPHGVVSYHTYHSAELGNRPMLVYTPPGYENNPNKKYPVLYLLHGSSDTEETWTKVGRANFILDNLISEGKAEPMIIVMPYGRAYPKIEKTGSLRDWANLQEYKKDFFGNIMPFVEKNHRTKTDKDSRAIAGFSGGGGTSLYFGLNNMDKFSYVIGFAPGMLKNEIDRNNAGAFENPANTNKQLKLFWIGVGTDDITYNTIKNDYLPVLDAKKIKYETFISDGGHTWMNCKLYLATVAQRLFKK</sequence>
<dbReference type="SUPFAM" id="SSF81296">
    <property type="entry name" value="E set domains"/>
    <property type="match status" value="1"/>
</dbReference>
<dbReference type="InterPro" id="IPR013783">
    <property type="entry name" value="Ig-like_fold"/>
</dbReference>
<dbReference type="Gene3D" id="2.60.40.10">
    <property type="entry name" value="Immunoglobulins"/>
    <property type="match status" value="1"/>
</dbReference>
<accession>A0A2H9VL67</accession>
<dbReference type="Proteomes" id="UP000242687">
    <property type="component" value="Unassembled WGS sequence"/>
</dbReference>
<comment type="caution">
    <text evidence="2">The sequence shown here is derived from an EMBL/GenBank/DDBJ whole genome shotgun (WGS) entry which is preliminary data.</text>
</comment>
<evidence type="ECO:0000313" key="2">
    <source>
        <dbReference type="EMBL" id="PJJ79080.1"/>
    </source>
</evidence>
<dbReference type="Gene3D" id="3.40.50.1820">
    <property type="entry name" value="alpha/beta hydrolase"/>
    <property type="match status" value="1"/>
</dbReference>